<evidence type="ECO:0000313" key="3">
    <source>
        <dbReference type="Proteomes" id="UP001281761"/>
    </source>
</evidence>
<organism evidence="2 3">
    <name type="scientific">Blattamonas nauphoetae</name>
    <dbReference type="NCBI Taxonomy" id="2049346"/>
    <lineage>
        <taxon>Eukaryota</taxon>
        <taxon>Metamonada</taxon>
        <taxon>Preaxostyla</taxon>
        <taxon>Oxymonadida</taxon>
        <taxon>Blattamonas</taxon>
    </lineage>
</organism>
<dbReference type="Proteomes" id="UP001281761">
    <property type="component" value="Unassembled WGS sequence"/>
</dbReference>
<dbReference type="EMBL" id="JARBJD010000083">
    <property type="protein sequence ID" value="KAK2954015.1"/>
    <property type="molecule type" value="Genomic_DNA"/>
</dbReference>
<gene>
    <name evidence="2" type="ORF">BLNAU_10978</name>
</gene>
<accession>A0ABQ9XRN1</accession>
<evidence type="ECO:0000313" key="2">
    <source>
        <dbReference type="EMBL" id="KAK2954015.1"/>
    </source>
</evidence>
<sequence>MNYSQSPKPNDVLNAAHLKELYFANEDEESAEMIKFPKLTPAEEETLLEEVNNQHNLKGQNTLKRSTTGGSNEREISMKSAIEKAIKSMNLLTLLCMHSWRSSLLDLSGGKCGLDCGVGGGGGRCDEVLSSLARILRSLLGTFDEEWRTIESISISLWTLLLTVIGGVSSEETDENDRVDRAVGDIKGEVLRIVQILERRVLVEMCVFKENHVWLIEVECAASFSGCVLPKDTSVESVVGIIPRLLKPTPLPENVLSENWL</sequence>
<comment type="caution">
    <text evidence="2">The sequence shown here is derived from an EMBL/GenBank/DDBJ whole genome shotgun (WGS) entry which is preliminary data.</text>
</comment>
<protein>
    <submittedName>
        <fullName evidence="2">Uncharacterized protein</fullName>
    </submittedName>
</protein>
<name>A0ABQ9XRN1_9EUKA</name>
<evidence type="ECO:0000256" key="1">
    <source>
        <dbReference type="SAM" id="MobiDB-lite"/>
    </source>
</evidence>
<feature type="compositionally biased region" description="Polar residues" evidence="1">
    <location>
        <begin position="53"/>
        <end position="71"/>
    </location>
</feature>
<proteinExistence type="predicted"/>
<reference evidence="2 3" key="1">
    <citation type="journal article" date="2022" name="bioRxiv">
        <title>Genomics of Preaxostyla Flagellates Illuminates Evolutionary Transitions and the Path Towards Mitochondrial Loss.</title>
        <authorList>
            <person name="Novak L.V.F."/>
            <person name="Treitli S.C."/>
            <person name="Pyrih J."/>
            <person name="Halakuc P."/>
            <person name="Pipaliya S.V."/>
            <person name="Vacek V."/>
            <person name="Brzon O."/>
            <person name="Soukal P."/>
            <person name="Eme L."/>
            <person name="Dacks J.B."/>
            <person name="Karnkowska A."/>
            <person name="Elias M."/>
            <person name="Hampl V."/>
        </authorList>
    </citation>
    <scope>NUCLEOTIDE SEQUENCE [LARGE SCALE GENOMIC DNA]</scope>
    <source>
        <strain evidence="2">NAU3</strain>
        <tissue evidence="2">Gut</tissue>
    </source>
</reference>
<keyword evidence="3" id="KW-1185">Reference proteome</keyword>
<feature type="region of interest" description="Disordered" evidence="1">
    <location>
        <begin position="53"/>
        <end position="73"/>
    </location>
</feature>